<accession>A0A6N3SS50</accession>
<feature type="chain" id="PRO_5030005673" description="Integral membrane protein" evidence="3">
    <location>
        <begin position="27"/>
        <end position="142"/>
    </location>
</feature>
<comment type="caution">
    <text evidence="4">The sequence shown here is derived from an EMBL/GenBank/DDBJ whole genome shotgun (WGS) entry which is preliminary data.</text>
</comment>
<evidence type="ECO:0000313" key="4">
    <source>
        <dbReference type="EMBL" id="GAN59371.1"/>
    </source>
</evidence>
<reference evidence="5 7" key="2">
    <citation type="submission" date="2019-07" db="EMBL/GenBank/DDBJ databases">
        <title>Whole genome shotgun sequence of Acetobacter cibinongensis NBRC 16605.</title>
        <authorList>
            <person name="Hosoyama A."/>
            <person name="Uohara A."/>
            <person name="Ohji S."/>
            <person name="Ichikawa N."/>
        </authorList>
    </citation>
    <scope>NUCLEOTIDE SEQUENCE [LARGE SCALE GENOMIC DNA]</scope>
    <source>
        <strain evidence="5 7">NBRC 16605</strain>
    </source>
</reference>
<dbReference type="STRING" id="1231339.Abci_003_134"/>
<evidence type="ECO:0000313" key="7">
    <source>
        <dbReference type="Proteomes" id="UP000321891"/>
    </source>
</evidence>
<keyword evidence="3" id="KW-0732">Signal</keyword>
<sequence>MATFFNKLSAGFLVIALMLTAGAANAAPGPDRGGPGGPPDAHADRGPPALRQNFDQRRGGPEPQARNRGGWNGGERQRDWHRGERYDGGGYYVDNWHGYNGLYAPPNGYRWINYGGTFLLTAIATGVISNIIANQAQGYSGY</sequence>
<name>A0A0D6N1H0_9PROT</name>
<dbReference type="RefSeq" id="WP_244877557.1">
    <property type="nucleotide sequence ID" value="NZ_BAMV01000003.1"/>
</dbReference>
<organism evidence="4 6">
    <name type="scientific">Acetobacter cibinongensis</name>
    <dbReference type="NCBI Taxonomy" id="146475"/>
    <lineage>
        <taxon>Bacteria</taxon>
        <taxon>Pseudomonadati</taxon>
        <taxon>Pseudomonadota</taxon>
        <taxon>Alphaproteobacteria</taxon>
        <taxon>Acetobacterales</taxon>
        <taxon>Acetobacteraceae</taxon>
        <taxon>Acetobacter</taxon>
    </lineage>
</organism>
<dbReference type="EMBL" id="BAMV01000003">
    <property type="protein sequence ID" value="GAN59371.1"/>
    <property type="molecule type" value="Genomic_DNA"/>
</dbReference>
<protein>
    <recommendedName>
        <fullName evidence="8">Integral membrane protein</fullName>
    </recommendedName>
</protein>
<keyword evidence="2" id="KW-0812">Transmembrane</keyword>
<evidence type="ECO:0000256" key="1">
    <source>
        <dbReference type="SAM" id="MobiDB-lite"/>
    </source>
</evidence>
<keyword evidence="7" id="KW-1185">Reference proteome</keyword>
<feature type="transmembrane region" description="Helical" evidence="2">
    <location>
        <begin position="111"/>
        <end position="133"/>
    </location>
</feature>
<evidence type="ECO:0000313" key="5">
    <source>
        <dbReference type="EMBL" id="GEL59118.1"/>
    </source>
</evidence>
<accession>A0A0D6N1H0</accession>
<dbReference type="Pfam" id="PF11776">
    <property type="entry name" value="RcnB"/>
    <property type="match status" value="1"/>
</dbReference>
<keyword evidence="2" id="KW-1133">Transmembrane helix</keyword>
<dbReference type="Proteomes" id="UP000032671">
    <property type="component" value="Unassembled WGS sequence"/>
</dbReference>
<evidence type="ECO:0000313" key="6">
    <source>
        <dbReference type="Proteomes" id="UP000032671"/>
    </source>
</evidence>
<dbReference type="Proteomes" id="UP000321891">
    <property type="component" value="Unassembled WGS sequence"/>
</dbReference>
<feature type="region of interest" description="Disordered" evidence="1">
    <location>
        <begin position="28"/>
        <end position="81"/>
    </location>
</feature>
<dbReference type="AlphaFoldDB" id="A0A0D6N1H0"/>
<keyword evidence="2" id="KW-0472">Membrane</keyword>
<evidence type="ECO:0000256" key="3">
    <source>
        <dbReference type="SAM" id="SignalP"/>
    </source>
</evidence>
<feature type="signal peptide" evidence="3">
    <location>
        <begin position="1"/>
        <end position="26"/>
    </location>
</feature>
<reference evidence="4 6" key="1">
    <citation type="submission" date="2012-11" db="EMBL/GenBank/DDBJ databases">
        <title>Whole genome sequence of Acetobacter cibinongensis 4H-1.</title>
        <authorList>
            <person name="Azuma Y."/>
            <person name="Higashiura N."/>
            <person name="Hirakawa H."/>
            <person name="Matsushita K."/>
        </authorList>
    </citation>
    <scope>NUCLEOTIDE SEQUENCE [LARGE SCALE GENOMIC DNA]</scope>
    <source>
        <strain evidence="4 6">4H-1</strain>
    </source>
</reference>
<dbReference type="Gene3D" id="3.10.450.160">
    <property type="entry name" value="inner membrane protein cigr"/>
    <property type="match status" value="1"/>
</dbReference>
<dbReference type="InterPro" id="IPR024572">
    <property type="entry name" value="RcnB"/>
</dbReference>
<dbReference type="EMBL" id="BJVU01000006">
    <property type="protein sequence ID" value="GEL59118.1"/>
    <property type="molecule type" value="Genomic_DNA"/>
</dbReference>
<evidence type="ECO:0008006" key="8">
    <source>
        <dbReference type="Google" id="ProtNLM"/>
    </source>
</evidence>
<proteinExistence type="predicted"/>
<evidence type="ECO:0000256" key="2">
    <source>
        <dbReference type="SAM" id="Phobius"/>
    </source>
</evidence>
<gene>
    <name evidence="4" type="ORF">Abci_003_134</name>
    <name evidence="5" type="ORF">ACI01nite_17200</name>
</gene>